<dbReference type="RefSeq" id="XP_070911708.1">
    <property type="nucleotide sequence ID" value="XM_071055607.1"/>
</dbReference>
<feature type="compositionally biased region" description="Polar residues" evidence="1">
    <location>
        <begin position="269"/>
        <end position="282"/>
    </location>
</feature>
<evidence type="ECO:0000313" key="3">
    <source>
        <dbReference type="Proteomes" id="UP001628179"/>
    </source>
</evidence>
<gene>
    <name evidence="2" type="ORF">MFIFM68171_00185</name>
</gene>
<dbReference type="GeneID" id="98170930"/>
<accession>A0ABQ0FXB2</accession>
<name>A0ABQ0FXB2_9PEZI</name>
<feature type="region of interest" description="Disordered" evidence="1">
    <location>
        <begin position="260"/>
        <end position="283"/>
    </location>
</feature>
<feature type="compositionally biased region" description="Basic residues" evidence="1">
    <location>
        <begin position="361"/>
        <end position="385"/>
    </location>
</feature>
<keyword evidence="3" id="KW-1185">Reference proteome</keyword>
<protein>
    <submittedName>
        <fullName evidence="2">Uncharacterized protein</fullName>
    </submittedName>
</protein>
<feature type="compositionally biased region" description="Basic and acidic residues" evidence="1">
    <location>
        <begin position="443"/>
        <end position="453"/>
    </location>
</feature>
<dbReference type="Proteomes" id="UP001628179">
    <property type="component" value="Unassembled WGS sequence"/>
</dbReference>
<reference evidence="2 3" key="1">
    <citation type="submission" date="2024-09" db="EMBL/GenBank/DDBJ databases">
        <title>Itraconazole resistance in Madurella fahalii resulting from another homologue of gene encoding cytochrome P450 14-alpha sterol demethylase (CYP51).</title>
        <authorList>
            <person name="Yoshioka I."/>
            <person name="Fahal A.H."/>
            <person name="Kaneko S."/>
            <person name="Yaguchi T."/>
        </authorList>
    </citation>
    <scope>NUCLEOTIDE SEQUENCE [LARGE SCALE GENOMIC DNA]</scope>
    <source>
        <strain evidence="2 3">IFM 68171</strain>
    </source>
</reference>
<feature type="compositionally biased region" description="Basic and acidic residues" evidence="1">
    <location>
        <begin position="310"/>
        <end position="319"/>
    </location>
</feature>
<sequence>MSSPGVKQEPDGCPSDPASTARPRLIPVRSTSRRRESSSLTIVLKEERGEIDSSPARPFPRALHETDSSSIVVPSNGWLVESSSRRRRLSSSGPIPQQGTPQDRFRQAMLNLDQKKANAAHSGSSAGWSAPFTGGDYYPSPNGLGGFDTMMTPIPASYSIPAAARMQTQATPAIMGIATSSHRPSPMQILSGECQRRGFNPEWQEMKLPDGRFTCNVRLRNRLIRSNKLFDNPVAAKIAVAEKAVRAIWTWGSHFDDETRVVKRESEGPGNQSRASGASQSGLVAKQEVDTIMRDVGDAGNSGANTIPSRNRDAKRGREPANLVDQVRKAMGIPQPSGMADNSEAARAFLEGLAVGARLAGPKRRRRRVRSRSPSARRHTPRRYRERSSERSRAASPARRSSVTGDHYDGSGRPADALTGDYYDGGGRRDESLVGDYYNGGGRRSDASLRPKGESWVPASRRRAHSHLH</sequence>
<proteinExistence type="predicted"/>
<evidence type="ECO:0000313" key="2">
    <source>
        <dbReference type="EMBL" id="GAB1309975.1"/>
    </source>
</evidence>
<evidence type="ECO:0000256" key="1">
    <source>
        <dbReference type="SAM" id="MobiDB-lite"/>
    </source>
</evidence>
<feature type="region of interest" description="Disordered" evidence="1">
    <location>
        <begin position="360"/>
        <end position="469"/>
    </location>
</feature>
<feature type="compositionally biased region" description="Basic residues" evidence="1">
    <location>
        <begin position="460"/>
        <end position="469"/>
    </location>
</feature>
<dbReference type="EMBL" id="BAAFSV010000001">
    <property type="protein sequence ID" value="GAB1309975.1"/>
    <property type="molecule type" value="Genomic_DNA"/>
</dbReference>
<feature type="region of interest" description="Disordered" evidence="1">
    <location>
        <begin position="295"/>
        <end position="327"/>
    </location>
</feature>
<feature type="region of interest" description="Disordered" evidence="1">
    <location>
        <begin position="1"/>
        <end position="68"/>
    </location>
</feature>
<organism evidence="2 3">
    <name type="scientific">Madurella fahalii</name>
    <dbReference type="NCBI Taxonomy" id="1157608"/>
    <lineage>
        <taxon>Eukaryota</taxon>
        <taxon>Fungi</taxon>
        <taxon>Dikarya</taxon>
        <taxon>Ascomycota</taxon>
        <taxon>Pezizomycotina</taxon>
        <taxon>Sordariomycetes</taxon>
        <taxon>Sordariomycetidae</taxon>
        <taxon>Sordariales</taxon>
        <taxon>Sordariales incertae sedis</taxon>
        <taxon>Madurella</taxon>
    </lineage>
</organism>
<comment type="caution">
    <text evidence="2">The sequence shown here is derived from an EMBL/GenBank/DDBJ whole genome shotgun (WGS) entry which is preliminary data.</text>
</comment>